<evidence type="ECO:0000313" key="2">
    <source>
        <dbReference type="Proteomes" id="UP000294752"/>
    </source>
</evidence>
<proteinExistence type="predicted"/>
<name>A0A4R7CV73_9SPHI</name>
<gene>
    <name evidence="1" type="ORF">B0I21_11168</name>
</gene>
<dbReference type="EMBL" id="SNZV01000011">
    <property type="protein sequence ID" value="TDS08939.1"/>
    <property type="molecule type" value="Genomic_DNA"/>
</dbReference>
<protein>
    <submittedName>
        <fullName evidence="1">Uncharacterized protein</fullName>
    </submittedName>
</protein>
<dbReference type="AlphaFoldDB" id="A0A4R7CV73"/>
<evidence type="ECO:0000313" key="1">
    <source>
        <dbReference type="EMBL" id="TDS08939.1"/>
    </source>
</evidence>
<organism evidence="1 2">
    <name type="scientific">Sphingobacterium paludis</name>
    <dbReference type="NCBI Taxonomy" id="1476465"/>
    <lineage>
        <taxon>Bacteria</taxon>
        <taxon>Pseudomonadati</taxon>
        <taxon>Bacteroidota</taxon>
        <taxon>Sphingobacteriia</taxon>
        <taxon>Sphingobacteriales</taxon>
        <taxon>Sphingobacteriaceae</taxon>
        <taxon>Sphingobacterium</taxon>
    </lineage>
</organism>
<reference evidence="1 2" key="1">
    <citation type="submission" date="2019-03" db="EMBL/GenBank/DDBJ databases">
        <title>Genomic Encyclopedia of Type Strains, Phase III (KMG-III): the genomes of soil and plant-associated and newly described type strains.</title>
        <authorList>
            <person name="Whitman W."/>
        </authorList>
    </citation>
    <scope>NUCLEOTIDE SEQUENCE [LARGE SCALE GENOMIC DNA]</scope>
    <source>
        <strain evidence="1 2">CGMCC 1.12801</strain>
    </source>
</reference>
<sequence>MKELEAEAEGLRLREAHGLESVDSSVINNTAVNVAFVGNRLIDMIAAWWR</sequence>
<dbReference type="RefSeq" id="WP_166637898.1">
    <property type="nucleotide sequence ID" value="NZ_SNZV01000011.1"/>
</dbReference>
<comment type="caution">
    <text evidence="1">The sequence shown here is derived from an EMBL/GenBank/DDBJ whole genome shotgun (WGS) entry which is preliminary data.</text>
</comment>
<dbReference type="Proteomes" id="UP000294752">
    <property type="component" value="Unassembled WGS sequence"/>
</dbReference>
<accession>A0A4R7CV73</accession>
<keyword evidence="2" id="KW-1185">Reference proteome</keyword>